<feature type="region of interest" description="Disordered" evidence="1">
    <location>
        <begin position="731"/>
        <end position="786"/>
    </location>
</feature>
<feature type="compositionally biased region" description="Basic and acidic residues" evidence="1">
    <location>
        <begin position="669"/>
        <end position="689"/>
    </location>
</feature>
<gene>
    <name evidence="2" type="ORF">KGM_205948</name>
</gene>
<dbReference type="EMBL" id="AGBW02004392">
    <property type="protein sequence ID" value="OWR55412.1"/>
    <property type="molecule type" value="Genomic_DNA"/>
</dbReference>
<reference evidence="2 3" key="1">
    <citation type="journal article" date="2011" name="Cell">
        <title>The monarch butterfly genome yields insights into long-distance migration.</title>
        <authorList>
            <person name="Zhan S."/>
            <person name="Merlin C."/>
            <person name="Boore J.L."/>
            <person name="Reppert S.M."/>
        </authorList>
    </citation>
    <scope>NUCLEOTIDE SEQUENCE [LARGE SCALE GENOMIC DNA]</scope>
    <source>
        <strain evidence="2">F-2</strain>
    </source>
</reference>
<protein>
    <submittedName>
        <fullName evidence="2">Uncharacterized protein</fullName>
    </submittedName>
</protein>
<feature type="region of interest" description="Disordered" evidence="1">
    <location>
        <begin position="667"/>
        <end position="689"/>
    </location>
</feature>
<feature type="compositionally biased region" description="Acidic residues" evidence="1">
    <location>
        <begin position="756"/>
        <end position="772"/>
    </location>
</feature>
<dbReference type="Proteomes" id="UP000007151">
    <property type="component" value="Unassembled WGS sequence"/>
</dbReference>
<sequence length="971" mass="112455">MEDCTATKPYKQRFKGVENFLRRIAFNLGNTPSQTEVKVISCIPIDVTDLQEKIISLERQLHEAKKQIQEDEPLPESETSNGNEIVTDKNEKNPDNKQIKGDKQGPSTVVNTAFVSQSRTVSYTNKNPAGKMRMQQICGYCEDSGLREENTVGCLEPAPDLKACGSQDNHNEEVEDLNINTKNDAYKKIFQRRKKKQVIASNSNVKTQFIYYAQGSPENPFHLQDNILVSNDNVNQINQLSKSYLNSVLRRQYDPKIVLEEFSDTSQFSKPFCRDVKVKNKLNHPYIYESDECSCCQGKFQNLDKFITNYLTFDALNTSAFKQSQNDQIYYDSNFYDVVPVKDDGNINNKPDISHKKEHKRRPDTKCWPEKYRNKCRYHPFIVKSHKENRAKALSHRKDIDEVRVKRDRARKRDKRNSCQCARNGCIECSNVYTKFENTKNMKMRKSHPVKKILLIDEKVETDMNILLKCNNQSTQSKVLPVEDRTESTLNQIKTILQSVLEEVKTNSNVSTVPEISKKDAIIQKESSQNNLDNSAIFNDFTSKNSCNTNLYLPSCSRQMSQGQYYFPGVPYQQTKCLQNFPVFIHPASRKPMCGCYYRQSSHKTSHNKQAITTTATNTEKKNIPKSCTNETEKLIKEIYKSVTLNMDYPIKENSLSDYEDLKPITIDSVHERPEEKNTNKVDASPRRDMEVEALLSPLISNTNERKYVYTATSTQFQNERLGSSLSVSYTTAGHENRDDTDDREAMKPSRHTIDYEEDESDEFSDETETDETIVPSLNKQNKSEKRGFIQRMFNSVKLFKKRKDTQRNATQVEVTENSDSDETQTVCSVRTKGRKRNMAQMTREQYLKNAGPLDQKYSRRRAPYLEQEYRRQWNEGLMFYEPHERYPAAEPYSKLSASHPRPSPVFWRDYEARTALVEHTQNVNGKIEQGTSSPTCQGREDDKTSKLDWIKRHKLGLRCGEQWKKLILEN</sequence>
<dbReference type="OrthoDB" id="7351241at2759"/>
<name>A0A212FNU1_DANPL</name>
<proteinExistence type="predicted"/>
<accession>A0A212FNU1</accession>
<comment type="caution">
    <text evidence="2">The sequence shown here is derived from an EMBL/GenBank/DDBJ whole genome shotgun (WGS) entry which is preliminary data.</text>
</comment>
<organism evidence="2 3">
    <name type="scientific">Danaus plexippus plexippus</name>
    <dbReference type="NCBI Taxonomy" id="278856"/>
    <lineage>
        <taxon>Eukaryota</taxon>
        <taxon>Metazoa</taxon>
        <taxon>Ecdysozoa</taxon>
        <taxon>Arthropoda</taxon>
        <taxon>Hexapoda</taxon>
        <taxon>Insecta</taxon>
        <taxon>Pterygota</taxon>
        <taxon>Neoptera</taxon>
        <taxon>Endopterygota</taxon>
        <taxon>Lepidoptera</taxon>
        <taxon>Glossata</taxon>
        <taxon>Ditrysia</taxon>
        <taxon>Papilionoidea</taxon>
        <taxon>Nymphalidae</taxon>
        <taxon>Danainae</taxon>
        <taxon>Danaini</taxon>
        <taxon>Danaina</taxon>
        <taxon>Danaus</taxon>
        <taxon>Danaus</taxon>
    </lineage>
</organism>
<evidence type="ECO:0000256" key="1">
    <source>
        <dbReference type="SAM" id="MobiDB-lite"/>
    </source>
</evidence>
<evidence type="ECO:0000313" key="2">
    <source>
        <dbReference type="EMBL" id="OWR55412.1"/>
    </source>
</evidence>
<dbReference type="eggNOG" id="ENOG502TKVN">
    <property type="taxonomic scope" value="Eukaryota"/>
</dbReference>
<feature type="compositionally biased region" description="Basic and acidic residues" evidence="1">
    <location>
        <begin position="86"/>
        <end position="103"/>
    </location>
</feature>
<keyword evidence="3" id="KW-1185">Reference proteome</keyword>
<feature type="region of interest" description="Disordered" evidence="1">
    <location>
        <begin position="66"/>
        <end position="109"/>
    </location>
</feature>
<feature type="compositionally biased region" description="Basic and acidic residues" evidence="1">
    <location>
        <begin position="744"/>
        <end position="755"/>
    </location>
</feature>
<evidence type="ECO:0000313" key="3">
    <source>
        <dbReference type="Proteomes" id="UP000007151"/>
    </source>
</evidence>
<dbReference type="AlphaFoldDB" id="A0A212FNU1"/>
<dbReference type="KEGG" id="dpl:KGM_205948"/>